<accession>A0A0E9PR01</accession>
<evidence type="ECO:0000313" key="1">
    <source>
        <dbReference type="EMBL" id="JAH06929.1"/>
    </source>
</evidence>
<name>A0A0E9PR01_ANGAN</name>
<dbReference type="AlphaFoldDB" id="A0A0E9PR01"/>
<organism evidence="1">
    <name type="scientific">Anguilla anguilla</name>
    <name type="common">European freshwater eel</name>
    <name type="synonym">Muraena anguilla</name>
    <dbReference type="NCBI Taxonomy" id="7936"/>
    <lineage>
        <taxon>Eukaryota</taxon>
        <taxon>Metazoa</taxon>
        <taxon>Chordata</taxon>
        <taxon>Craniata</taxon>
        <taxon>Vertebrata</taxon>
        <taxon>Euteleostomi</taxon>
        <taxon>Actinopterygii</taxon>
        <taxon>Neopterygii</taxon>
        <taxon>Teleostei</taxon>
        <taxon>Anguilliformes</taxon>
        <taxon>Anguillidae</taxon>
        <taxon>Anguilla</taxon>
    </lineage>
</organism>
<dbReference type="EMBL" id="GBXM01101648">
    <property type="protein sequence ID" value="JAH06929.1"/>
    <property type="molecule type" value="Transcribed_RNA"/>
</dbReference>
<protein>
    <submittedName>
        <fullName evidence="1">Uncharacterized protein</fullName>
    </submittedName>
</protein>
<sequence>MELKKQQHGGVGLYFKNDADCNITHLPCLNIECLTFSIKSLEANVAILYRPPSYSLVTFRTKLLHLIHHLDTFLGTKIIMATSMKISSLHKLFKISCSNMDTPNLLNKQLLKRPP</sequence>
<proteinExistence type="predicted"/>
<reference evidence="1" key="1">
    <citation type="submission" date="2014-11" db="EMBL/GenBank/DDBJ databases">
        <authorList>
            <person name="Amaro Gonzalez C."/>
        </authorList>
    </citation>
    <scope>NUCLEOTIDE SEQUENCE</scope>
</reference>
<reference evidence="1" key="2">
    <citation type="journal article" date="2015" name="Fish Shellfish Immunol.">
        <title>Early steps in the European eel (Anguilla anguilla)-Vibrio vulnificus interaction in the gills: Role of the RtxA13 toxin.</title>
        <authorList>
            <person name="Callol A."/>
            <person name="Pajuelo D."/>
            <person name="Ebbesson L."/>
            <person name="Teles M."/>
            <person name="MacKenzie S."/>
            <person name="Amaro C."/>
        </authorList>
    </citation>
    <scope>NUCLEOTIDE SEQUENCE</scope>
</reference>